<dbReference type="SUPFAM" id="SSF56112">
    <property type="entry name" value="Protein kinase-like (PK-like)"/>
    <property type="match status" value="1"/>
</dbReference>
<reference evidence="1" key="2">
    <citation type="submission" date="2025-09" db="UniProtKB">
        <authorList>
            <consortium name="Ensembl"/>
        </authorList>
    </citation>
    <scope>IDENTIFICATION</scope>
</reference>
<dbReference type="PANTHER" id="PTHR11909">
    <property type="entry name" value="CASEIN KINASE-RELATED"/>
    <property type="match status" value="1"/>
</dbReference>
<keyword evidence="2" id="KW-1185">Reference proteome</keyword>
<dbReference type="InterPro" id="IPR050235">
    <property type="entry name" value="CK1_Ser-Thr_kinase"/>
</dbReference>
<organism evidence="1 2">
    <name type="scientific">Salvator merianae</name>
    <name type="common">Argentine black and white tegu</name>
    <name type="synonym">Tupinambis merianae</name>
    <dbReference type="NCBI Taxonomy" id="96440"/>
    <lineage>
        <taxon>Eukaryota</taxon>
        <taxon>Metazoa</taxon>
        <taxon>Chordata</taxon>
        <taxon>Craniata</taxon>
        <taxon>Vertebrata</taxon>
        <taxon>Euteleostomi</taxon>
        <taxon>Lepidosauria</taxon>
        <taxon>Squamata</taxon>
        <taxon>Bifurcata</taxon>
        <taxon>Unidentata</taxon>
        <taxon>Episquamata</taxon>
        <taxon>Laterata</taxon>
        <taxon>Teiioidea</taxon>
        <taxon>Teiidae</taxon>
        <taxon>Salvator</taxon>
    </lineage>
</organism>
<dbReference type="Proteomes" id="UP000694421">
    <property type="component" value="Unplaced"/>
</dbReference>
<name>A0A8D0DSX9_SALMN</name>
<dbReference type="InterPro" id="IPR011009">
    <property type="entry name" value="Kinase-like_dom_sf"/>
</dbReference>
<evidence type="ECO:0000313" key="1">
    <source>
        <dbReference type="Ensembl" id="ENSSMRP00000021350.1"/>
    </source>
</evidence>
<dbReference type="OMA" id="TDEKERC"/>
<evidence type="ECO:0008006" key="3">
    <source>
        <dbReference type="Google" id="ProtNLM"/>
    </source>
</evidence>
<sequence>MVSFCPQCGKRVEAAFNFCPFCGGKLPLPEEEPMQITPTSSLKVLLMCWATNLKKRSLCLSCKAKPSSRSPKKDKSAFLRPLPEGEILVDQNSRQQWVLGKLMIQSDRGVLYKGTRCISAESAFLYLFSSQDVKDGRLFHEQNFFQRAAKKASVEKWKKQHSLDILEYLHENEYTLGDITAGSIYVNPANLAMVTLADYCFAYRYSPGGEHVSYREGSRTPHEGSLEFISVDSHKGVAPSRRSDLESLGYCLVKWLCDFLPWSADLTDPCVVMEQKERFVSVRRELSPFLLFSLVSCFFSSSHSFTIAPLAG</sequence>
<dbReference type="GeneTree" id="ENSGT00940000158111"/>
<protein>
    <recommendedName>
        <fullName evidence="3">Inactive serine/threonine-protein kinase VRK3</fullName>
    </recommendedName>
</protein>
<dbReference type="AlphaFoldDB" id="A0A8D0DSX9"/>
<dbReference type="Ensembl" id="ENSSMRT00000025023.1">
    <property type="protein sequence ID" value="ENSSMRP00000021350.1"/>
    <property type="gene ID" value="ENSSMRG00000016624.1"/>
</dbReference>
<evidence type="ECO:0000313" key="2">
    <source>
        <dbReference type="Proteomes" id="UP000694421"/>
    </source>
</evidence>
<dbReference type="Gene3D" id="1.10.510.10">
    <property type="entry name" value="Transferase(Phosphotransferase) domain 1"/>
    <property type="match status" value="2"/>
</dbReference>
<accession>A0A8D0DSX9</accession>
<reference evidence="1" key="1">
    <citation type="submission" date="2025-08" db="UniProtKB">
        <authorList>
            <consortium name="Ensembl"/>
        </authorList>
    </citation>
    <scope>IDENTIFICATION</scope>
</reference>
<proteinExistence type="predicted"/>